<evidence type="ECO:0000313" key="2">
    <source>
        <dbReference type="EMBL" id="MCO8276484.1"/>
    </source>
</evidence>
<organism evidence="2 3">
    <name type="scientific">Paractinoplanes aksuensis</name>
    <dbReference type="NCBI Taxonomy" id="2939490"/>
    <lineage>
        <taxon>Bacteria</taxon>
        <taxon>Bacillati</taxon>
        <taxon>Actinomycetota</taxon>
        <taxon>Actinomycetes</taxon>
        <taxon>Micromonosporales</taxon>
        <taxon>Micromonosporaceae</taxon>
        <taxon>Paractinoplanes</taxon>
    </lineage>
</organism>
<dbReference type="Proteomes" id="UP001523369">
    <property type="component" value="Unassembled WGS sequence"/>
</dbReference>
<keyword evidence="1" id="KW-0732">Signal</keyword>
<reference evidence="2 3" key="1">
    <citation type="submission" date="2022-06" db="EMBL/GenBank/DDBJ databases">
        <title>New Species of the Genus Actinoplanes, ActinopZanes ferrugineus.</title>
        <authorList>
            <person name="Ding P."/>
        </authorList>
    </citation>
    <scope>NUCLEOTIDE SEQUENCE [LARGE SCALE GENOMIC DNA]</scope>
    <source>
        <strain evidence="2 3">TRM88003</strain>
    </source>
</reference>
<feature type="signal peptide" evidence="1">
    <location>
        <begin position="1"/>
        <end position="20"/>
    </location>
</feature>
<gene>
    <name evidence="2" type="ORF">M1L60_38495</name>
</gene>
<accession>A0ABT1E055</accession>
<proteinExistence type="predicted"/>
<keyword evidence="3" id="KW-1185">Reference proteome</keyword>
<comment type="caution">
    <text evidence="2">The sequence shown here is derived from an EMBL/GenBank/DDBJ whole genome shotgun (WGS) entry which is preliminary data.</text>
</comment>
<dbReference type="EMBL" id="JAMYJR010000047">
    <property type="protein sequence ID" value="MCO8276484.1"/>
    <property type="molecule type" value="Genomic_DNA"/>
</dbReference>
<protein>
    <submittedName>
        <fullName evidence="2">Uncharacterized protein</fullName>
    </submittedName>
</protein>
<sequence>MKIPNVICNMSVPMALPALAATGGDDPAVRKRAADGIVDQVQELAARLWFDSMWNSVAREYRS</sequence>
<evidence type="ECO:0000256" key="1">
    <source>
        <dbReference type="SAM" id="SignalP"/>
    </source>
</evidence>
<evidence type="ECO:0000313" key="3">
    <source>
        <dbReference type="Proteomes" id="UP001523369"/>
    </source>
</evidence>
<dbReference type="RefSeq" id="WP_253242509.1">
    <property type="nucleotide sequence ID" value="NZ_JAMYJR010000047.1"/>
</dbReference>
<name>A0ABT1E055_9ACTN</name>
<feature type="chain" id="PRO_5045253201" evidence="1">
    <location>
        <begin position="21"/>
        <end position="63"/>
    </location>
</feature>